<keyword evidence="3" id="KW-1185">Reference proteome</keyword>
<organism evidence="2 3">
    <name type="scientific">Penstemon smallii</name>
    <dbReference type="NCBI Taxonomy" id="265156"/>
    <lineage>
        <taxon>Eukaryota</taxon>
        <taxon>Viridiplantae</taxon>
        <taxon>Streptophyta</taxon>
        <taxon>Embryophyta</taxon>
        <taxon>Tracheophyta</taxon>
        <taxon>Spermatophyta</taxon>
        <taxon>Magnoliopsida</taxon>
        <taxon>eudicotyledons</taxon>
        <taxon>Gunneridae</taxon>
        <taxon>Pentapetalae</taxon>
        <taxon>asterids</taxon>
        <taxon>lamiids</taxon>
        <taxon>Lamiales</taxon>
        <taxon>Plantaginaceae</taxon>
        <taxon>Cheloneae</taxon>
        <taxon>Penstemon</taxon>
    </lineage>
</organism>
<dbReference type="AlphaFoldDB" id="A0ABD3RNQ9"/>
<gene>
    <name evidence="1" type="ORF">ACJIZ3_014677</name>
    <name evidence="2" type="ORF">ACJIZ3_014689</name>
</gene>
<dbReference type="EMBL" id="JBJXBP010000008">
    <property type="protein sequence ID" value="KAL3813421.1"/>
    <property type="molecule type" value="Genomic_DNA"/>
</dbReference>
<accession>A0ABD3RNQ9</accession>
<dbReference type="Proteomes" id="UP001634393">
    <property type="component" value="Unassembled WGS sequence"/>
</dbReference>
<dbReference type="EMBL" id="JBJXBP010000008">
    <property type="protein sequence ID" value="KAL3813409.1"/>
    <property type="molecule type" value="Genomic_DNA"/>
</dbReference>
<sequence length="46" mass="5224">MQIDQHQLEYKGRHLVQGVSTELKGRGCNLRPSSTSWLLLSTARNN</sequence>
<protein>
    <submittedName>
        <fullName evidence="2">Uncharacterized protein</fullName>
    </submittedName>
</protein>
<evidence type="ECO:0000313" key="1">
    <source>
        <dbReference type="EMBL" id="KAL3813409.1"/>
    </source>
</evidence>
<comment type="caution">
    <text evidence="2">The sequence shown here is derived from an EMBL/GenBank/DDBJ whole genome shotgun (WGS) entry which is preliminary data.</text>
</comment>
<name>A0ABD3RNQ9_9LAMI</name>
<reference evidence="2 3" key="1">
    <citation type="submission" date="2024-12" db="EMBL/GenBank/DDBJ databases">
        <title>The unique morphological basis and parallel evolutionary history of personate flowers in Penstemon.</title>
        <authorList>
            <person name="Depatie T.H."/>
            <person name="Wessinger C.A."/>
        </authorList>
    </citation>
    <scope>NUCLEOTIDE SEQUENCE [LARGE SCALE GENOMIC DNA]</scope>
    <source>
        <strain evidence="2">WTNN_2</strain>
        <tissue evidence="2">Leaf</tissue>
    </source>
</reference>
<evidence type="ECO:0000313" key="3">
    <source>
        <dbReference type="Proteomes" id="UP001634393"/>
    </source>
</evidence>
<evidence type="ECO:0000313" key="2">
    <source>
        <dbReference type="EMBL" id="KAL3813421.1"/>
    </source>
</evidence>
<proteinExistence type="predicted"/>